<proteinExistence type="predicted"/>
<name>A0AC34Q4W4_9BILA</name>
<sequence>MKFKAPCLVCGADSSGINFSVRSCKPCGSFYRRCIAERKKYVCRNGNACPIDQKQRQQCRACRLKKCIEVGMSREVGNNPTICAVPPLPETPTSNLPFNQKYPLLFDLLEAWTNFQTSQKSLLKVVHPWSSEQIEE</sequence>
<evidence type="ECO:0000313" key="1">
    <source>
        <dbReference type="Proteomes" id="UP000887576"/>
    </source>
</evidence>
<evidence type="ECO:0000313" key="2">
    <source>
        <dbReference type="WBParaSite" id="JU765_v2.g13017.t2"/>
    </source>
</evidence>
<dbReference type="Proteomes" id="UP000887576">
    <property type="component" value="Unplaced"/>
</dbReference>
<organism evidence="1 2">
    <name type="scientific">Panagrolaimus sp. JU765</name>
    <dbReference type="NCBI Taxonomy" id="591449"/>
    <lineage>
        <taxon>Eukaryota</taxon>
        <taxon>Metazoa</taxon>
        <taxon>Ecdysozoa</taxon>
        <taxon>Nematoda</taxon>
        <taxon>Chromadorea</taxon>
        <taxon>Rhabditida</taxon>
        <taxon>Tylenchina</taxon>
        <taxon>Panagrolaimomorpha</taxon>
        <taxon>Panagrolaimoidea</taxon>
        <taxon>Panagrolaimidae</taxon>
        <taxon>Panagrolaimus</taxon>
    </lineage>
</organism>
<accession>A0AC34Q4W4</accession>
<reference evidence="2" key="1">
    <citation type="submission" date="2022-11" db="UniProtKB">
        <authorList>
            <consortium name="WormBaseParasite"/>
        </authorList>
    </citation>
    <scope>IDENTIFICATION</scope>
</reference>
<protein>
    <submittedName>
        <fullName evidence="2">Nuclear receptor domain-containing protein</fullName>
    </submittedName>
</protein>
<dbReference type="WBParaSite" id="JU765_v2.g13017.t2">
    <property type="protein sequence ID" value="JU765_v2.g13017.t2"/>
    <property type="gene ID" value="JU765_v2.g13017"/>
</dbReference>